<evidence type="ECO:0000313" key="8">
    <source>
        <dbReference type="EMBL" id="AKK07215.1"/>
    </source>
</evidence>
<keyword evidence="5" id="KW-0804">Transcription</keyword>
<dbReference type="PANTHER" id="PTHR43133:SF66">
    <property type="entry name" value="ECF RNA POLYMERASE SIGMA FACTOR SIGK"/>
    <property type="match status" value="1"/>
</dbReference>
<name>A0A0G3H3A2_9CORY</name>
<dbReference type="GO" id="GO:0016987">
    <property type="term" value="F:sigma factor activity"/>
    <property type="evidence" value="ECO:0007669"/>
    <property type="project" value="UniProtKB-KW"/>
</dbReference>
<dbReference type="InterPro" id="IPR007627">
    <property type="entry name" value="RNA_pol_sigma70_r2"/>
</dbReference>
<evidence type="ECO:0000256" key="1">
    <source>
        <dbReference type="ARBA" id="ARBA00010641"/>
    </source>
</evidence>
<dbReference type="OrthoDB" id="9784272at2"/>
<feature type="domain" description="RNA polymerase sigma-70 region 2" evidence="6">
    <location>
        <begin position="23"/>
        <end position="90"/>
    </location>
</feature>
<evidence type="ECO:0000256" key="2">
    <source>
        <dbReference type="ARBA" id="ARBA00023015"/>
    </source>
</evidence>
<dbReference type="Gene3D" id="1.10.1740.10">
    <property type="match status" value="1"/>
</dbReference>
<evidence type="ECO:0000259" key="6">
    <source>
        <dbReference type="Pfam" id="PF04542"/>
    </source>
</evidence>
<sequence length="187" mass="20595">MEISSEELLVNIAQGDKQAFGTLYDRTAARVIGICMQILHNRAVAEEVTQEVFIEIWRNAHAFSPDKGSALGWILRLARSRAIDKLRSRTAALARDERDAALENVTRYVDVESDALGAIEGEHLRAAVDDIGEPHRSAIMLTYFGGLSQQQLAEHLGIPLGTAKTRVRDGLKKLKAALHVTQGKEGR</sequence>
<dbReference type="STRING" id="571915.CMUST_14610"/>
<evidence type="ECO:0000256" key="4">
    <source>
        <dbReference type="ARBA" id="ARBA00023125"/>
    </source>
</evidence>
<dbReference type="GO" id="GO:0006352">
    <property type="term" value="P:DNA-templated transcription initiation"/>
    <property type="evidence" value="ECO:0007669"/>
    <property type="project" value="InterPro"/>
</dbReference>
<dbReference type="KEGG" id="cmv:CMUST_14610"/>
<comment type="similarity">
    <text evidence="1">Belongs to the sigma-70 factor family. ECF subfamily.</text>
</comment>
<dbReference type="CDD" id="cd06171">
    <property type="entry name" value="Sigma70_r4"/>
    <property type="match status" value="1"/>
</dbReference>
<dbReference type="SUPFAM" id="SSF88659">
    <property type="entry name" value="Sigma3 and sigma4 domains of RNA polymerase sigma factors"/>
    <property type="match status" value="1"/>
</dbReference>
<dbReference type="InterPro" id="IPR014284">
    <property type="entry name" value="RNA_pol_sigma-70_dom"/>
</dbReference>
<dbReference type="AlphaFoldDB" id="A0A0G3H3A2"/>
<dbReference type="GO" id="GO:0003677">
    <property type="term" value="F:DNA binding"/>
    <property type="evidence" value="ECO:0007669"/>
    <property type="project" value="UniProtKB-KW"/>
</dbReference>
<keyword evidence="4" id="KW-0238">DNA-binding</keyword>
<accession>A0A0G3H3A2</accession>
<dbReference type="PANTHER" id="PTHR43133">
    <property type="entry name" value="RNA POLYMERASE ECF-TYPE SIGMA FACTO"/>
    <property type="match status" value="1"/>
</dbReference>
<evidence type="ECO:0000259" key="7">
    <source>
        <dbReference type="Pfam" id="PF04545"/>
    </source>
</evidence>
<keyword evidence="2" id="KW-0805">Transcription regulation</keyword>
<dbReference type="Gene3D" id="1.10.10.10">
    <property type="entry name" value="Winged helix-like DNA-binding domain superfamily/Winged helix DNA-binding domain"/>
    <property type="match status" value="1"/>
</dbReference>
<evidence type="ECO:0000256" key="3">
    <source>
        <dbReference type="ARBA" id="ARBA00023082"/>
    </source>
</evidence>
<reference evidence="8 9" key="1">
    <citation type="journal article" date="2015" name="Genome Announc.">
        <title>Complete Genome Sequence of the Type Strain Corynebacterium mustelae DSM 45274, Isolated from Various Tissues of a Male Ferret with Lethal Sepsis.</title>
        <authorList>
            <person name="Ruckert C."/>
            <person name="Eimer J."/>
            <person name="Winkler A."/>
            <person name="Tauch A."/>
        </authorList>
    </citation>
    <scope>NUCLEOTIDE SEQUENCE [LARGE SCALE GENOMIC DNA]</scope>
    <source>
        <strain evidence="8 9">DSM 45274</strain>
    </source>
</reference>
<dbReference type="InterPro" id="IPR013325">
    <property type="entry name" value="RNA_pol_sigma_r2"/>
</dbReference>
<dbReference type="NCBIfam" id="TIGR02937">
    <property type="entry name" value="sigma70-ECF"/>
    <property type="match status" value="1"/>
</dbReference>
<evidence type="ECO:0000313" key="9">
    <source>
        <dbReference type="Proteomes" id="UP000035199"/>
    </source>
</evidence>
<keyword evidence="3" id="KW-0731">Sigma factor</keyword>
<keyword evidence="9" id="KW-1185">Reference proteome</keyword>
<dbReference type="SUPFAM" id="SSF88946">
    <property type="entry name" value="Sigma2 domain of RNA polymerase sigma factors"/>
    <property type="match status" value="1"/>
</dbReference>
<dbReference type="InterPro" id="IPR013324">
    <property type="entry name" value="RNA_pol_sigma_r3/r4-like"/>
</dbReference>
<organism evidence="8 9">
    <name type="scientific">Corynebacterium mustelae</name>
    <dbReference type="NCBI Taxonomy" id="571915"/>
    <lineage>
        <taxon>Bacteria</taxon>
        <taxon>Bacillati</taxon>
        <taxon>Actinomycetota</taxon>
        <taxon>Actinomycetes</taxon>
        <taxon>Mycobacteriales</taxon>
        <taxon>Corynebacteriaceae</taxon>
        <taxon>Corynebacterium</taxon>
    </lineage>
</organism>
<protein>
    <submittedName>
        <fullName evidence="8">RNA polymerase sigma factor, sigma-70 family</fullName>
    </submittedName>
</protein>
<dbReference type="Pfam" id="PF04542">
    <property type="entry name" value="Sigma70_r2"/>
    <property type="match status" value="1"/>
</dbReference>
<dbReference type="Proteomes" id="UP000035199">
    <property type="component" value="Chromosome"/>
</dbReference>
<proteinExistence type="inferred from homology"/>
<dbReference type="EMBL" id="CP011542">
    <property type="protein sequence ID" value="AKK07215.1"/>
    <property type="molecule type" value="Genomic_DNA"/>
</dbReference>
<dbReference type="InterPro" id="IPR039425">
    <property type="entry name" value="RNA_pol_sigma-70-like"/>
</dbReference>
<feature type="domain" description="RNA polymerase sigma-70 region 4" evidence="7">
    <location>
        <begin position="134"/>
        <end position="175"/>
    </location>
</feature>
<dbReference type="InterPro" id="IPR007630">
    <property type="entry name" value="RNA_pol_sigma70_r4"/>
</dbReference>
<evidence type="ECO:0000256" key="5">
    <source>
        <dbReference type="ARBA" id="ARBA00023163"/>
    </source>
</evidence>
<reference evidence="9" key="2">
    <citation type="submission" date="2015-05" db="EMBL/GenBank/DDBJ databases">
        <title>Complete genome sequence of Corynebacterium mustelae DSM 45274, isolated from various tissues of a male ferret with lethal sepsis.</title>
        <authorList>
            <person name="Ruckert C."/>
            <person name="Albersmeier A."/>
            <person name="Winkler A."/>
            <person name="Tauch A."/>
        </authorList>
    </citation>
    <scope>NUCLEOTIDE SEQUENCE [LARGE SCALE GENOMIC DNA]</scope>
    <source>
        <strain evidence="9">DSM 45274</strain>
    </source>
</reference>
<dbReference type="PATRIC" id="fig|571915.4.peg.3140"/>
<gene>
    <name evidence="8" type="ORF">CMUST_14610</name>
</gene>
<dbReference type="Pfam" id="PF04545">
    <property type="entry name" value="Sigma70_r4"/>
    <property type="match status" value="1"/>
</dbReference>
<dbReference type="RefSeq" id="WP_047263088.1">
    <property type="nucleotide sequence ID" value="NZ_CP011542.1"/>
</dbReference>
<dbReference type="InterPro" id="IPR036388">
    <property type="entry name" value="WH-like_DNA-bd_sf"/>
</dbReference>